<keyword evidence="2" id="KW-0378">Hydrolase</keyword>
<dbReference type="Pfam" id="PF13365">
    <property type="entry name" value="Trypsin_2"/>
    <property type="match status" value="1"/>
</dbReference>
<evidence type="ECO:0000313" key="6">
    <source>
        <dbReference type="EMBL" id="CDS87208.1"/>
    </source>
</evidence>
<dbReference type="EMBL" id="LK932515">
    <property type="protein sequence ID" value="CDS87208.1"/>
    <property type="molecule type" value="Genomic_DNA"/>
</dbReference>
<feature type="region of interest" description="Disordered" evidence="3">
    <location>
        <begin position="251"/>
        <end position="272"/>
    </location>
</feature>
<keyword evidence="1 5" id="KW-0645">Protease</keyword>
<organism evidence="5">
    <name type="scientific">Clostridioides difficile</name>
    <name type="common">Peptoclostridium difficile</name>
    <dbReference type="NCBI Taxonomy" id="1496"/>
    <lineage>
        <taxon>Bacteria</taxon>
        <taxon>Bacillati</taxon>
        <taxon>Bacillota</taxon>
        <taxon>Clostridia</taxon>
        <taxon>Peptostreptococcales</taxon>
        <taxon>Peptostreptococcaceae</taxon>
        <taxon>Clostridioides</taxon>
    </lineage>
</organism>
<dbReference type="InterPro" id="IPR051201">
    <property type="entry name" value="Chloro_Bact_Ser_Proteases"/>
</dbReference>
<dbReference type="GO" id="GO:0006508">
    <property type="term" value="P:proteolysis"/>
    <property type="evidence" value="ECO:0007669"/>
    <property type="project" value="UniProtKB-KW"/>
</dbReference>
<dbReference type="InterPro" id="IPR001940">
    <property type="entry name" value="Peptidase_S1C"/>
</dbReference>
<dbReference type="SUPFAM" id="SSF50494">
    <property type="entry name" value="Trypsin-like serine proteases"/>
    <property type="match status" value="1"/>
</dbReference>
<dbReference type="RefSeq" id="WP_021366661.1">
    <property type="nucleotide sequence ID" value="NZ_BBYB01000069.1"/>
</dbReference>
<dbReference type="AlphaFoldDB" id="A0A069AC07"/>
<protein>
    <submittedName>
        <fullName evidence="5">Putative serine protease</fullName>
    </submittedName>
</protein>
<dbReference type="PANTHER" id="PTHR43343:SF3">
    <property type="entry name" value="PROTEASE DO-LIKE 8, CHLOROPLASTIC"/>
    <property type="match status" value="1"/>
</dbReference>
<dbReference type="PANTHER" id="PTHR43343">
    <property type="entry name" value="PEPTIDASE S12"/>
    <property type="match status" value="1"/>
</dbReference>
<evidence type="ECO:0000256" key="3">
    <source>
        <dbReference type="SAM" id="MobiDB-lite"/>
    </source>
</evidence>
<sequence>MICTIKPLKISIKKSTEPLIEFISDTTYKNKRSSYIKEVYFTRYIGVDDSIDKYIEKIKNIDTYFFNNPTIPYIRLNNLKINFDKEQTDKMLKIFNIYNSSKFNSWDLYNIDFPCKIENDTLNWTKKIAFKNTLDLFSTSMPNCTSSIIKNFAVKLLCWMDYFLPKLFYNKVKTTISPKIVYFGNIKRQELFFLYFLSQLGCDILYINPNKDILDLYPECSKFSTLFELSRKTPNILEIPFERHITNINYSENTNKTSPTTNKPNSKNTLNNTNLTSKKIVQDEEVELSYEDLAKLSASVVMIIVCNNENKPFKSGSGVVINNEGYILTNLHVVNDGYSFLVRFENDDKVYTSYQIIKYHSDYDLAVIKVDRKCKPIPVKVSKKPVRGQKIVAIGSPLGLFNTVSDGIISAFRDFETVQMIQFTAPISSGSSGGALLDMFGNLLGLISAGYDDGQNLNLAVESSLVKIFANNFIEIVN</sequence>
<dbReference type="Pfam" id="PF14266">
    <property type="entry name" value="YceG_bac"/>
    <property type="match status" value="1"/>
</dbReference>
<feature type="domain" description="Putative component of 'biosynthetic module'" evidence="4">
    <location>
        <begin position="28"/>
        <end position="228"/>
    </location>
</feature>
<accession>A0A069AC07</accession>
<dbReference type="InterPro" id="IPR009003">
    <property type="entry name" value="Peptidase_S1_PA"/>
</dbReference>
<dbReference type="Gene3D" id="2.40.10.120">
    <property type="match status" value="1"/>
</dbReference>
<evidence type="ECO:0000256" key="1">
    <source>
        <dbReference type="ARBA" id="ARBA00022670"/>
    </source>
</evidence>
<reference evidence="5" key="1">
    <citation type="submission" date="2014-07" db="EMBL/GenBank/DDBJ databases">
        <authorList>
            <person name="Monot Marc"/>
        </authorList>
    </citation>
    <scope>NUCLEOTIDE SEQUENCE</scope>
    <source>
        <strain evidence="7">7032989</strain>
        <strain evidence="5">7032994</strain>
    </source>
</reference>
<dbReference type="EMBL" id="LK932400">
    <property type="protein sequence ID" value="CDS86878.1"/>
    <property type="molecule type" value="Genomic_DNA"/>
</dbReference>
<dbReference type="PRINTS" id="PR00834">
    <property type="entry name" value="PROTEASES2C"/>
</dbReference>
<gene>
    <name evidence="7" type="ORF">BN1095_260020</name>
    <name evidence="6" type="ORF">BN1096_610069</name>
    <name evidence="5" type="ORF">BN1097_610018</name>
</gene>
<dbReference type="EMBL" id="LK932916">
    <property type="protein sequence ID" value="CDT04918.1"/>
    <property type="molecule type" value="Genomic_DNA"/>
</dbReference>
<dbReference type="GO" id="GO:0004252">
    <property type="term" value="F:serine-type endopeptidase activity"/>
    <property type="evidence" value="ECO:0007669"/>
    <property type="project" value="InterPro"/>
</dbReference>
<feature type="compositionally biased region" description="Low complexity" evidence="3">
    <location>
        <begin position="253"/>
        <end position="272"/>
    </location>
</feature>
<dbReference type="InterPro" id="IPR025647">
    <property type="entry name" value="YceG_bac"/>
</dbReference>
<proteinExistence type="predicted"/>
<evidence type="ECO:0000313" key="7">
    <source>
        <dbReference type="EMBL" id="CDT04918.1"/>
    </source>
</evidence>
<name>A0A069AC07_CLODI</name>
<evidence type="ECO:0000313" key="5">
    <source>
        <dbReference type="EMBL" id="CDS86878.1"/>
    </source>
</evidence>
<evidence type="ECO:0000256" key="2">
    <source>
        <dbReference type="ARBA" id="ARBA00022801"/>
    </source>
</evidence>
<evidence type="ECO:0000259" key="4">
    <source>
        <dbReference type="Pfam" id="PF14266"/>
    </source>
</evidence>